<protein>
    <submittedName>
        <fullName evidence="1">DUF3461 family protein</fullName>
    </submittedName>
</protein>
<dbReference type="EMBL" id="JBHSWE010000001">
    <property type="protein sequence ID" value="MFC6671065.1"/>
    <property type="molecule type" value="Genomic_DNA"/>
</dbReference>
<evidence type="ECO:0000313" key="2">
    <source>
        <dbReference type="Proteomes" id="UP001596422"/>
    </source>
</evidence>
<reference evidence="2" key="1">
    <citation type="journal article" date="2019" name="Int. J. Syst. Evol. Microbiol.">
        <title>The Global Catalogue of Microorganisms (GCM) 10K type strain sequencing project: providing services to taxonomists for standard genome sequencing and annotation.</title>
        <authorList>
            <consortium name="The Broad Institute Genomics Platform"/>
            <consortium name="The Broad Institute Genome Sequencing Center for Infectious Disease"/>
            <person name="Wu L."/>
            <person name="Ma J."/>
        </authorList>
    </citation>
    <scope>NUCLEOTIDE SEQUENCE [LARGE SCALE GENOMIC DNA]</scope>
    <source>
        <strain evidence="2">NBRC 111756</strain>
    </source>
</reference>
<proteinExistence type="predicted"/>
<comment type="caution">
    <text evidence="1">The sequence shown here is derived from an EMBL/GenBank/DDBJ whole genome shotgun (WGS) entry which is preliminary data.</text>
</comment>
<gene>
    <name evidence="1" type="ORF">ACFQDL_14060</name>
</gene>
<keyword evidence="2" id="KW-1185">Reference proteome</keyword>
<name>A0ABW2A0S0_9GAMM</name>
<dbReference type="Proteomes" id="UP001596422">
    <property type="component" value="Unassembled WGS sequence"/>
</dbReference>
<sequence length="131" mass="15533">MSDYPTLEEMGITSFDEITRYSLRRERDVDVLKIYYQRPKGSLRSRSKKFSFARPRKSIPLEFRGLAEWKDLKDSSPTLQKAVEELSRLTRPETVPSNQDLRTQFLEELDHLEKVMNAKIGELRRQIEELK</sequence>
<dbReference type="RefSeq" id="WP_379909575.1">
    <property type="nucleotide sequence ID" value="NZ_JBHSWE010000001.1"/>
</dbReference>
<dbReference type="InterPro" id="IPR020911">
    <property type="entry name" value="UPF0325"/>
</dbReference>
<evidence type="ECO:0000313" key="1">
    <source>
        <dbReference type="EMBL" id="MFC6671065.1"/>
    </source>
</evidence>
<dbReference type="Pfam" id="PF11944">
    <property type="entry name" value="DUF3461"/>
    <property type="match status" value="1"/>
</dbReference>
<organism evidence="1 2">
    <name type="scientific">Marinobacterium aestuariivivens</name>
    <dbReference type="NCBI Taxonomy" id="1698799"/>
    <lineage>
        <taxon>Bacteria</taxon>
        <taxon>Pseudomonadati</taxon>
        <taxon>Pseudomonadota</taxon>
        <taxon>Gammaproteobacteria</taxon>
        <taxon>Oceanospirillales</taxon>
        <taxon>Oceanospirillaceae</taxon>
        <taxon>Marinobacterium</taxon>
    </lineage>
</organism>
<accession>A0ABW2A0S0</accession>